<proteinExistence type="predicted"/>
<sequence>MPDTLNSVTFILNIAADIEILLLKEGVTPDPVNVKQAATARKVAQLSFRLLKLFNLSDTSAKELQFSLVSI</sequence>
<comment type="caution">
    <text evidence="1">The sequence shown here is derived from an EMBL/GenBank/DDBJ whole genome shotgun (WGS) entry which is preliminary data.</text>
</comment>
<organism evidence="1 2">
    <name type="scientific">Pontibacter silvestris</name>
    <dbReference type="NCBI Taxonomy" id="2305183"/>
    <lineage>
        <taxon>Bacteria</taxon>
        <taxon>Pseudomonadati</taxon>
        <taxon>Bacteroidota</taxon>
        <taxon>Cytophagia</taxon>
        <taxon>Cytophagales</taxon>
        <taxon>Hymenobacteraceae</taxon>
        <taxon>Pontibacter</taxon>
    </lineage>
</organism>
<protein>
    <recommendedName>
        <fullName evidence="3">Four helix bundle protein</fullName>
    </recommendedName>
</protein>
<dbReference type="EMBL" id="JBHUHV010000064">
    <property type="protein sequence ID" value="MFD2069511.1"/>
    <property type="molecule type" value="Genomic_DNA"/>
</dbReference>
<dbReference type="Proteomes" id="UP001597369">
    <property type="component" value="Unassembled WGS sequence"/>
</dbReference>
<evidence type="ECO:0000313" key="2">
    <source>
        <dbReference type="Proteomes" id="UP001597369"/>
    </source>
</evidence>
<accession>A0ABW4X4I7</accession>
<name>A0ABW4X4I7_9BACT</name>
<gene>
    <name evidence="1" type="ORF">ACFSKU_21705</name>
</gene>
<keyword evidence="2" id="KW-1185">Reference proteome</keyword>
<reference evidence="2" key="1">
    <citation type="journal article" date="2019" name="Int. J. Syst. Evol. Microbiol.">
        <title>The Global Catalogue of Microorganisms (GCM) 10K type strain sequencing project: providing services to taxonomists for standard genome sequencing and annotation.</title>
        <authorList>
            <consortium name="The Broad Institute Genomics Platform"/>
            <consortium name="The Broad Institute Genome Sequencing Center for Infectious Disease"/>
            <person name="Wu L."/>
            <person name="Ma J."/>
        </authorList>
    </citation>
    <scope>NUCLEOTIDE SEQUENCE [LARGE SCALE GENOMIC DNA]</scope>
    <source>
        <strain evidence="2">JCM 16545</strain>
    </source>
</reference>
<evidence type="ECO:0000313" key="1">
    <source>
        <dbReference type="EMBL" id="MFD2069511.1"/>
    </source>
</evidence>
<evidence type="ECO:0008006" key="3">
    <source>
        <dbReference type="Google" id="ProtNLM"/>
    </source>
</evidence>
<dbReference type="RefSeq" id="WP_229962492.1">
    <property type="nucleotide sequence ID" value="NZ_JAJJWI010000024.1"/>
</dbReference>